<proteinExistence type="predicted"/>
<accession>A0AAD5TYV3</accession>
<comment type="caution">
    <text evidence="2">The sequence shown here is derived from an EMBL/GenBank/DDBJ whole genome shotgun (WGS) entry which is preliminary data.</text>
</comment>
<evidence type="ECO:0000256" key="1">
    <source>
        <dbReference type="SAM" id="MobiDB-lite"/>
    </source>
</evidence>
<evidence type="ECO:0000313" key="2">
    <source>
        <dbReference type="EMBL" id="KAJ3216954.1"/>
    </source>
</evidence>
<dbReference type="AlphaFoldDB" id="A0AAD5TYV3"/>
<gene>
    <name evidence="2" type="ORF">HK099_005668</name>
</gene>
<feature type="compositionally biased region" description="Polar residues" evidence="1">
    <location>
        <begin position="47"/>
        <end position="67"/>
    </location>
</feature>
<dbReference type="EMBL" id="JADGJW010000451">
    <property type="protein sequence ID" value="KAJ3216954.1"/>
    <property type="molecule type" value="Genomic_DNA"/>
</dbReference>
<name>A0AAD5TYV3_9FUNG</name>
<feature type="region of interest" description="Disordered" evidence="1">
    <location>
        <begin position="463"/>
        <end position="501"/>
    </location>
</feature>
<protein>
    <submittedName>
        <fullName evidence="2">Uncharacterized protein</fullName>
    </submittedName>
</protein>
<dbReference type="Proteomes" id="UP001211065">
    <property type="component" value="Unassembled WGS sequence"/>
</dbReference>
<feature type="region of interest" description="Disordered" evidence="1">
    <location>
        <begin position="37"/>
        <end position="76"/>
    </location>
</feature>
<sequence length="521" mass="59118">MVNKFFLPSYLLLSQDRAGPLKKDWEEADKEERADALEEFRSKSLRKTASPSNITLNGSSATKLSRTTSKKLQQKGDELDEKMNIEKYSVKIENVEAENVVEEEFVILLSKLSRSNSIANSSSKFKTEKKLKDEEEDAKRKVALDAFRSKNVYHITEEEAVIANNDLVRSNSKLIIQKNLDVLEADTPVNNSEENLIKDSEETYCLNDEPDFSNLISKLSRSNNNIQANASQPVVTSTTEVAIKNDDKSKENVEEIGKIEAFKFENAKNEVKKLPANEESSDIVADIEDSKMFAEMPPLDQTKTSSINEEPNAELPTLDQTKRYSISEEPKSFIDEHSITRTNSLVDNEKSSKRNAVLGEFNGYNAVLGENKDADASALSSSNNILTNSKLSRTNSKVLQKKKKSNSVNIGEIKYSDENIEKAVNLYFKEEQEKLIKVKKEELNLKNFLIEENTDFILNINHNRGRNRGKLNSKEFQNPKKSLSESDTDFKVKTNDNKKNSEPEFLKLVHTKYNLAKKKFL</sequence>
<reference evidence="2" key="1">
    <citation type="submission" date="2020-05" db="EMBL/GenBank/DDBJ databases">
        <title>Phylogenomic resolution of chytrid fungi.</title>
        <authorList>
            <person name="Stajich J.E."/>
            <person name="Amses K."/>
            <person name="Simmons R."/>
            <person name="Seto K."/>
            <person name="Myers J."/>
            <person name="Bonds A."/>
            <person name="Quandt C.A."/>
            <person name="Barry K."/>
            <person name="Liu P."/>
            <person name="Grigoriev I."/>
            <person name="Longcore J.E."/>
            <person name="James T.Y."/>
        </authorList>
    </citation>
    <scope>NUCLEOTIDE SEQUENCE</scope>
    <source>
        <strain evidence="2">JEL0476</strain>
    </source>
</reference>
<evidence type="ECO:0000313" key="3">
    <source>
        <dbReference type="Proteomes" id="UP001211065"/>
    </source>
</evidence>
<keyword evidence="3" id="KW-1185">Reference proteome</keyword>
<feature type="compositionally biased region" description="Basic and acidic residues" evidence="1">
    <location>
        <begin position="482"/>
        <end position="501"/>
    </location>
</feature>
<organism evidence="2 3">
    <name type="scientific">Clydaea vesicula</name>
    <dbReference type="NCBI Taxonomy" id="447962"/>
    <lineage>
        <taxon>Eukaryota</taxon>
        <taxon>Fungi</taxon>
        <taxon>Fungi incertae sedis</taxon>
        <taxon>Chytridiomycota</taxon>
        <taxon>Chytridiomycota incertae sedis</taxon>
        <taxon>Chytridiomycetes</taxon>
        <taxon>Lobulomycetales</taxon>
        <taxon>Lobulomycetaceae</taxon>
        <taxon>Clydaea</taxon>
    </lineage>
</organism>